<dbReference type="SUPFAM" id="SSF53098">
    <property type="entry name" value="Ribonuclease H-like"/>
    <property type="match status" value="1"/>
</dbReference>
<dbReference type="AlphaFoldDB" id="A0A085LXY9"/>
<accession>A0A085LXY9</accession>
<dbReference type="Proteomes" id="UP000030764">
    <property type="component" value="Unassembled WGS sequence"/>
</dbReference>
<dbReference type="GO" id="GO:0003676">
    <property type="term" value="F:nucleic acid binding"/>
    <property type="evidence" value="ECO:0007669"/>
    <property type="project" value="InterPro"/>
</dbReference>
<dbReference type="InterPro" id="IPR036397">
    <property type="entry name" value="RNaseH_sf"/>
</dbReference>
<evidence type="ECO:0008006" key="3">
    <source>
        <dbReference type="Google" id="ProtNLM"/>
    </source>
</evidence>
<gene>
    <name evidence="1" type="ORF">M513_09302</name>
</gene>
<dbReference type="EMBL" id="KL363263">
    <property type="protein sequence ID" value="KFD49835.1"/>
    <property type="molecule type" value="Genomic_DNA"/>
</dbReference>
<evidence type="ECO:0000313" key="1">
    <source>
        <dbReference type="EMBL" id="KFD49835.1"/>
    </source>
</evidence>
<evidence type="ECO:0000313" key="2">
    <source>
        <dbReference type="Proteomes" id="UP000030764"/>
    </source>
</evidence>
<dbReference type="PANTHER" id="PTHR47331">
    <property type="entry name" value="PHD-TYPE DOMAIN-CONTAINING PROTEIN"/>
    <property type="match status" value="1"/>
</dbReference>
<organism evidence="1 2">
    <name type="scientific">Trichuris suis</name>
    <name type="common">pig whipworm</name>
    <dbReference type="NCBI Taxonomy" id="68888"/>
    <lineage>
        <taxon>Eukaryota</taxon>
        <taxon>Metazoa</taxon>
        <taxon>Ecdysozoa</taxon>
        <taxon>Nematoda</taxon>
        <taxon>Enoplea</taxon>
        <taxon>Dorylaimia</taxon>
        <taxon>Trichinellida</taxon>
        <taxon>Trichuridae</taxon>
        <taxon>Trichuris</taxon>
    </lineage>
</organism>
<sequence length="108" mass="12145">MIQRRIRWVFSPPGAPHFGGIWERMIRTAKDALLRVLNGNAVSDEVLLTALSEVESLLNARPLTHVSIDPSDPEPLTSNHFLLGRAHPHIPPDIVAESEVISKRKWRV</sequence>
<keyword evidence="2" id="KW-1185">Reference proteome</keyword>
<dbReference type="PANTHER" id="PTHR47331:SF1">
    <property type="entry name" value="GAG-LIKE PROTEIN"/>
    <property type="match status" value="1"/>
</dbReference>
<reference evidence="1 2" key="1">
    <citation type="journal article" date="2014" name="Nat. Genet.">
        <title>Genome and transcriptome of the porcine whipworm Trichuris suis.</title>
        <authorList>
            <person name="Jex A.R."/>
            <person name="Nejsum P."/>
            <person name="Schwarz E.M."/>
            <person name="Hu L."/>
            <person name="Young N.D."/>
            <person name="Hall R.S."/>
            <person name="Korhonen P.K."/>
            <person name="Liao S."/>
            <person name="Thamsborg S."/>
            <person name="Xia J."/>
            <person name="Xu P."/>
            <person name="Wang S."/>
            <person name="Scheerlinck J.P."/>
            <person name="Hofmann A."/>
            <person name="Sternberg P.W."/>
            <person name="Wang J."/>
            <person name="Gasser R.B."/>
        </authorList>
    </citation>
    <scope>NUCLEOTIDE SEQUENCE [LARGE SCALE GENOMIC DNA]</scope>
    <source>
        <strain evidence="1">DCEP-RM93M</strain>
    </source>
</reference>
<dbReference type="Gene3D" id="3.30.420.10">
    <property type="entry name" value="Ribonuclease H-like superfamily/Ribonuclease H"/>
    <property type="match status" value="1"/>
</dbReference>
<protein>
    <recommendedName>
        <fullName evidence="3">Integrase catalytic domain-containing protein</fullName>
    </recommendedName>
</protein>
<proteinExistence type="predicted"/>
<name>A0A085LXY9_9BILA</name>
<dbReference type="InterPro" id="IPR012337">
    <property type="entry name" value="RNaseH-like_sf"/>
</dbReference>